<organism evidence="1 6">
    <name type="scientific">Halosegnis rubeus</name>
    <dbReference type="NCBI Taxonomy" id="2212850"/>
    <lineage>
        <taxon>Archaea</taxon>
        <taxon>Methanobacteriati</taxon>
        <taxon>Methanobacteriota</taxon>
        <taxon>Stenosarchaea group</taxon>
        <taxon>Halobacteria</taxon>
        <taxon>Halobacteriales</taxon>
        <taxon>Natronomonadaceae</taxon>
        <taxon>Halosegnis</taxon>
    </lineage>
</organism>
<evidence type="ECO:0000313" key="1">
    <source>
        <dbReference type="EMBL" id="KAB7512824.1"/>
    </source>
</evidence>
<reference evidence="4 5" key="1">
    <citation type="submission" date="2019-10" db="EMBL/GenBank/DDBJ databases">
        <title>Unraveling microbial dark matter from salterns through culturing: the case of the genus Halosegnis.</title>
        <authorList>
            <person name="Duran-Viseras A."/>
            <person name="Andrei A.-S."/>
            <person name="Vera-Gargallo B."/>
            <person name="Ghai R."/>
            <person name="Sanchez-Porro C."/>
            <person name="Ventosa A."/>
        </authorList>
    </citation>
    <scope>NUCLEOTIDE SEQUENCE [LARGE SCALE GENOMIC DNA]</scope>
    <source>
        <strain evidence="2 5">F17-44</strain>
        <strain evidence="1 6">F18-79</strain>
        <strain evidence="3 4">F19-13</strain>
    </source>
</reference>
<evidence type="ECO:0000313" key="3">
    <source>
        <dbReference type="EMBL" id="KAB7515034.1"/>
    </source>
</evidence>
<dbReference type="EMBL" id="QKKZ01000006">
    <property type="protein sequence ID" value="KAB7512824.1"/>
    <property type="molecule type" value="Genomic_DNA"/>
</dbReference>
<accession>A0A5N5U2P3</accession>
<dbReference type="EMBL" id="QJOW01000008">
    <property type="protein sequence ID" value="KAB7512941.1"/>
    <property type="molecule type" value="Genomic_DNA"/>
</dbReference>
<accession>A0A5N5U4S7</accession>
<dbReference type="Proteomes" id="UP000326865">
    <property type="component" value="Unassembled WGS sequence"/>
</dbReference>
<protein>
    <submittedName>
        <fullName evidence="1">Uncharacterized protein</fullName>
    </submittedName>
</protein>
<dbReference type="Proteomes" id="UP000326302">
    <property type="component" value="Unassembled WGS sequence"/>
</dbReference>
<evidence type="ECO:0000313" key="2">
    <source>
        <dbReference type="EMBL" id="KAB7512941.1"/>
    </source>
</evidence>
<sequence length="88" mass="9892">MSSPRSLFQTVVDKNTPRHAREDAINGLAKAGATTQLRLIVVTNGLYGRYRRQALNALGQCRAMNELEKLVDDRSLARPLRERAKELT</sequence>
<dbReference type="OrthoDB" id="183538at2157"/>
<gene>
    <name evidence="1" type="ORF">DM867_11530</name>
    <name evidence="2" type="ORF">DMP03_13385</name>
    <name evidence="3" type="ORF">DP108_11460</name>
</gene>
<evidence type="ECO:0000313" key="4">
    <source>
        <dbReference type="Proteomes" id="UP000326207"/>
    </source>
</evidence>
<evidence type="ECO:0000313" key="5">
    <source>
        <dbReference type="Proteomes" id="UP000326302"/>
    </source>
</evidence>
<comment type="caution">
    <text evidence="1">The sequence shown here is derived from an EMBL/GenBank/DDBJ whole genome shotgun (WGS) entry which is preliminary data.</text>
</comment>
<dbReference type="RefSeq" id="WP_152121052.1">
    <property type="nucleotide sequence ID" value="NZ_QJOW01000008.1"/>
</dbReference>
<proteinExistence type="predicted"/>
<evidence type="ECO:0000313" key="6">
    <source>
        <dbReference type="Proteomes" id="UP000326865"/>
    </source>
</evidence>
<dbReference type="EMBL" id="QMDY01000008">
    <property type="protein sequence ID" value="KAB7515034.1"/>
    <property type="molecule type" value="Genomic_DNA"/>
</dbReference>
<name>A0A5N5U2P3_9EURY</name>
<accession>A0A5N5U8X6</accession>
<dbReference type="AlphaFoldDB" id="A0A5N5U2P3"/>
<keyword evidence="6" id="KW-1185">Reference proteome</keyword>
<dbReference type="Proteomes" id="UP000326207">
    <property type="component" value="Unassembled WGS sequence"/>
</dbReference>